<comment type="caution">
    <text evidence="2">The sequence shown here is derived from an EMBL/GenBank/DDBJ whole genome shotgun (WGS) entry which is preliminary data.</text>
</comment>
<keyword evidence="2" id="KW-0378">Hydrolase</keyword>
<dbReference type="GO" id="GO:0016787">
    <property type="term" value="F:hydrolase activity"/>
    <property type="evidence" value="ECO:0007669"/>
    <property type="project" value="UniProtKB-KW"/>
</dbReference>
<accession>A0AAD7QI76</accession>
<proteinExistence type="predicted"/>
<evidence type="ECO:0000313" key="3">
    <source>
        <dbReference type="Proteomes" id="UP001163823"/>
    </source>
</evidence>
<evidence type="ECO:0000256" key="1">
    <source>
        <dbReference type="SAM" id="MobiDB-lite"/>
    </source>
</evidence>
<dbReference type="EMBL" id="JARAOO010000001">
    <property type="protein sequence ID" value="KAJ7981971.1"/>
    <property type="molecule type" value="Genomic_DNA"/>
</dbReference>
<protein>
    <submittedName>
        <fullName evidence="2">Ubiquitin carboxyl-terminal hydrolase 25</fullName>
    </submittedName>
</protein>
<dbReference type="InterPro" id="IPR038765">
    <property type="entry name" value="Papain-like_cys_pep_sf"/>
</dbReference>
<dbReference type="SUPFAM" id="SSF54001">
    <property type="entry name" value="Cysteine proteinases"/>
    <property type="match status" value="1"/>
</dbReference>
<name>A0AAD7QI76_QUISA</name>
<dbReference type="Gene3D" id="3.90.70.10">
    <property type="entry name" value="Cysteine proteinases"/>
    <property type="match status" value="1"/>
</dbReference>
<feature type="region of interest" description="Disordered" evidence="1">
    <location>
        <begin position="69"/>
        <end position="93"/>
    </location>
</feature>
<gene>
    <name evidence="2" type="ORF">O6P43_001159</name>
</gene>
<feature type="compositionally biased region" description="Polar residues" evidence="1">
    <location>
        <begin position="78"/>
        <end position="87"/>
    </location>
</feature>
<sequence>MGRWYCCNDSFVSLSTLHEVLSEKVYVLFFSRTNQRTVSVSKAVTSNGVKFHGCNGSEASKSPEIAVPQKPAHAKPNVEQSSRNDVPTISKVGKTPSSLQMKFNCVGNSSSKERPATDNGKVDVHKSQSTIMNWCVKDSVSMISEKDSSSISRIGFGKNRKVTSVHGEKGEESLLANGKIDGIHCVGISLVKPDLGEDTSRRSNVIIVRGTDSINWKIMVLRTSMGYQGIRENCRRDPASCLQMMTCLKKKSKR</sequence>
<reference evidence="2 3" key="1">
    <citation type="journal article" date="2023" name="Science">
        <title>Elucidation of the pathway for biosynthesis of saponin adjuvants from the soapbark tree.</title>
        <authorList>
            <person name="Reed J."/>
            <person name="Orme A."/>
            <person name="El-Demerdash A."/>
            <person name="Owen C."/>
            <person name="Martin L.B.B."/>
            <person name="Misra R.C."/>
            <person name="Kikuchi S."/>
            <person name="Rejzek M."/>
            <person name="Martin A.C."/>
            <person name="Harkess A."/>
            <person name="Leebens-Mack J."/>
            <person name="Louveau T."/>
            <person name="Stephenson M.J."/>
            <person name="Osbourn A."/>
        </authorList>
    </citation>
    <scope>NUCLEOTIDE SEQUENCE [LARGE SCALE GENOMIC DNA]</scope>
    <source>
        <strain evidence="2">S10</strain>
    </source>
</reference>
<evidence type="ECO:0000313" key="2">
    <source>
        <dbReference type="EMBL" id="KAJ7981971.1"/>
    </source>
</evidence>
<dbReference type="AlphaFoldDB" id="A0AAD7QI76"/>
<dbReference type="Proteomes" id="UP001163823">
    <property type="component" value="Chromosome 1"/>
</dbReference>
<dbReference type="KEGG" id="qsa:O6P43_001159"/>
<keyword evidence="3" id="KW-1185">Reference proteome</keyword>
<organism evidence="2 3">
    <name type="scientific">Quillaja saponaria</name>
    <name type="common">Soap bark tree</name>
    <dbReference type="NCBI Taxonomy" id="32244"/>
    <lineage>
        <taxon>Eukaryota</taxon>
        <taxon>Viridiplantae</taxon>
        <taxon>Streptophyta</taxon>
        <taxon>Embryophyta</taxon>
        <taxon>Tracheophyta</taxon>
        <taxon>Spermatophyta</taxon>
        <taxon>Magnoliopsida</taxon>
        <taxon>eudicotyledons</taxon>
        <taxon>Gunneridae</taxon>
        <taxon>Pentapetalae</taxon>
        <taxon>rosids</taxon>
        <taxon>fabids</taxon>
        <taxon>Fabales</taxon>
        <taxon>Quillajaceae</taxon>
        <taxon>Quillaja</taxon>
    </lineage>
</organism>